<evidence type="ECO:0000313" key="2">
    <source>
        <dbReference type="Proteomes" id="UP001324634"/>
    </source>
</evidence>
<dbReference type="RefSeq" id="WP_321398612.1">
    <property type="nucleotide sequence ID" value="NZ_CP139487.1"/>
</dbReference>
<evidence type="ECO:0000313" key="1">
    <source>
        <dbReference type="EMBL" id="WPU66422.1"/>
    </source>
</evidence>
<dbReference type="KEGG" id="psti:SOO65_06655"/>
<sequence>MLIVQKFHSIHEIDPEFIPNIEVLLQEDVASFATLVQRHDGAPNGDVFTYFLFFGPTQNAPIGFCQLCLKSIPSKDILPWWRKLKFWDKDHLHWKQATWQVGDGSNGLCVFDPRFARSGKEKVQELIREYEARPDIMAHELYCLKGLQDYTFSKERETKWSKEAYVLEPLAKAFKTYQDYLQSLEADVRNDIKASWKDLHQKGKIEMGDYPTPHETPKTLPIPREQLEIWEKWGAQVLTFEKDLQVLGCLLVLKGKNGNVFFEPFPFEPEGESLVSDELYTQYALLKFFEMPDARKCHLMKFGSKLVFEEKEDLKFFQAQGFQLKTVVRQFQSDLKELTHPL</sequence>
<protein>
    <submittedName>
        <fullName evidence="1">Uncharacterized protein</fullName>
    </submittedName>
</protein>
<organism evidence="1 2">
    <name type="scientific">Peredibacter starrii</name>
    <dbReference type="NCBI Taxonomy" id="28202"/>
    <lineage>
        <taxon>Bacteria</taxon>
        <taxon>Pseudomonadati</taxon>
        <taxon>Bdellovibrionota</taxon>
        <taxon>Bacteriovoracia</taxon>
        <taxon>Bacteriovoracales</taxon>
        <taxon>Bacteriovoracaceae</taxon>
        <taxon>Peredibacter</taxon>
    </lineage>
</organism>
<name>A0AAX4HT19_9BACT</name>
<reference evidence="1 2" key="1">
    <citation type="submission" date="2023-11" db="EMBL/GenBank/DDBJ databases">
        <title>Peredibacter starrii A3.12.</title>
        <authorList>
            <person name="Mitchell R.J."/>
        </authorList>
    </citation>
    <scope>NUCLEOTIDE SEQUENCE [LARGE SCALE GENOMIC DNA]</scope>
    <source>
        <strain evidence="1 2">A3.12</strain>
    </source>
</reference>
<accession>A0AAX4HT19</accession>
<dbReference type="AlphaFoldDB" id="A0AAX4HT19"/>
<dbReference type="EMBL" id="CP139487">
    <property type="protein sequence ID" value="WPU66422.1"/>
    <property type="molecule type" value="Genomic_DNA"/>
</dbReference>
<dbReference type="Proteomes" id="UP001324634">
    <property type="component" value="Chromosome"/>
</dbReference>
<proteinExistence type="predicted"/>
<gene>
    <name evidence="1" type="ORF">SOO65_06655</name>
</gene>
<keyword evidence="2" id="KW-1185">Reference proteome</keyword>